<organism evidence="11 12">
    <name type="scientific">Brevinema andersonii</name>
    <dbReference type="NCBI Taxonomy" id="34097"/>
    <lineage>
        <taxon>Bacteria</taxon>
        <taxon>Pseudomonadati</taxon>
        <taxon>Spirochaetota</taxon>
        <taxon>Spirochaetia</taxon>
        <taxon>Brevinematales</taxon>
        <taxon>Brevinemataceae</taxon>
        <taxon>Brevinema</taxon>
    </lineage>
</organism>
<protein>
    <recommendedName>
        <fullName evidence="7 8">Peptide chain release factor 1</fullName>
        <shortName evidence="7">RF-1</shortName>
    </recommendedName>
</protein>
<dbReference type="InterPro" id="IPR005139">
    <property type="entry name" value="PCRF"/>
</dbReference>
<feature type="region of interest" description="Disordered" evidence="9">
    <location>
        <begin position="282"/>
        <end position="303"/>
    </location>
</feature>
<dbReference type="PANTHER" id="PTHR43804:SF7">
    <property type="entry name" value="LD18447P"/>
    <property type="match status" value="1"/>
</dbReference>
<dbReference type="GO" id="GO:0005829">
    <property type="term" value="C:cytosol"/>
    <property type="evidence" value="ECO:0007669"/>
    <property type="project" value="UniProtKB-ARBA"/>
</dbReference>
<gene>
    <name evidence="7" type="primary">prfA</name>
    <name evidence="11" type="ORF">SAMN02745150_00309</name>
</gene>
<evidence type="ECO:0000256" key="1">
    <source>
        <dbReference type="ARBA" id="ARBA00002986"/>
    </source>
</evidence>
<proteinExistence type="inferred from homology"/>
<dbReference type="InterPro" id="IPR000352">
    <property type="entry name" value="Pep_chain_release_fac_I"/>
</dbReference>
<evidence type="ECO:0000256" key="4">
    <source>
        <dbReference type="ARBA" id="ARBA00022481"/>
    </source>
</evidence>
<comment type="PTM">
    <text evidence="7">Methylated by PrmC. Methylation increases the termination efficiency of RF1.</text>
</comment>
<dbReference type="FunFam" id="3.30.70.1660:FF:000002">
    <property type="entry name" value="Peptide chain release factor 1"/>
    <property type="match status" value="1"/>
</dbReference>
<evidence type="ECO:0000256" key="2">
    <source>
        <dbReference type="ARBA" id="ARBA00004496"/>
    </source>
</evidence>
<evidence type="ECO:0000256" key="7">
    <source>
        <dbReference type="HAMAP-Rule" id="MF_00093"/>
    </source>
</evidence>
<dbReference type="Gene3D" id="3.30.160.20">
    <property type="match status" value="1"/>
</dbReference>
<dbReference type="SMART" id="SM00937">
    <property type="entry name" value="PCRF"/>
    <property type="match status" value="1"/>
</dbReference>
<dbReference type="HAMAP" id="MF_00093">
    <property type="entry name" value="Rel_fac_1"/>
    <property type="match status" value="1"/>
</dbReference>
<dbReference type="SUPFAM" id="SSF75620">
    <property type="entry name" value="Release factor"/>
    <property type="match status" value="1"/>
</dbReference>
<comment type="similarity">
    <text evidence="3 7">Belongs to the prokaryotic/mitochondrial release factor family.</text>
</comment>
<evidence type="ECO:0000313" key="11">
    <source>
        <dbReference type="EMBL" id="SFB69880.1"/>
    </source>
</evidence>
<dbReference type="AlphaFoldDB" id="A0A1I1DAN1"/>
<evidence type="ECO:0000256" key="6">
    <source>
        <dbReference type="ARBA" id="ARBA00022917"/>
    </source>
</evidence>
<evidence type="ECO:0000256" key="5">
    <source>
        <dbReference type="ARBA" id="ARBA00022490"/>
    </source>
</evidence>
<feature type="compositionally biased region" description="Basic and acidic residues" evidence="9">
    <location>
        <begin position="282"/>
        <end position="293"/>
    </location>
</feature>
<dbReference type="NCBIfam" id="NF001859">
    <property type="entry name" value="PRK00591.1"/>
    <property type="match status" value="1"/>
</dbReference>
<accession>A0A1I1DAN1</accession>
<dbReference type="Gene3D" id="3.30.70.1660">
    <property type="match status" value="1"/>
</dbReference>
<comment type="function">
    <text evidence="1 7">Peptide chain release factor 1 directs the termination of translation in response to the peptide chain termination codons UAG and UAA.</text>
</comment>
<dbReference type="FunFam" id="3.30.70.1660:FF:000004">
    <property type="entry name" value="Peptide chain release factor 1"/>
    <property type="match status" value="1"/>
</dbReference>
<reference evidence="12" key="1">
    <citation type="submission" date="2016-10" db="EMBL/GenBank/DDBJ databases">
        <authorList>
            <person name="Varghese N."/>
            <person name="Submissions S."/>
        </authorList>
    </citation>
    <scope>NUCLEOTIDE SEQUENCE [LARGE SCALE GENOMIC DNA]</scope>
    <source>
        <strain evidence="12">ATCC 43811</strain>
    </source>
</reference>
<dbReference type="Gene3D" id="6.10.140.1950">
    <property type="match status" value="1"/>
</dbReference>
<sequence>MHPKAGEKLRIVAELDEKLKNLDPSDREYGKTAKERASYDDFMRAHEAYEKLQASIAEAEEWIASKNPELDELAELAKEELPAQKIELERLDQEILLLLIPQDPMKDKSAIVEIRAGAGGDEAALFAGDLFRMYTRYAEKQRWKIDVISSSDLGIGGYKEIVFNVSGKGVYGALKLESGVHRVQRVPITESGGRVHTSTASVAVLPETDETDVTIDEKDLKIDVYRASGAGGQHVNKTESAVRITHLPSGLVVTCQDGRSQIQNKATAMMVLQSRLYDMEMQRRQNEESEKRKAQIGSGDRSEKIRTYNFQENRVTDHRIKLTLHKLDAILDGSLDELLTALKQSQDALLLEHLS</sequence>
<evidence type="ECO:0000313" key="12">
    <source>
        <dbReference type="Proteomes" id="UP000240042"/>
    </source>
</evidence>
<name>A0A1I1DAN1_BREAD</name>
<dbReference type="PROSITE" id="PS00745">
    <property type="entry name" value="RF_PROK_I"/>
    <property type="match status" value="1"/>
</dbReference>
<feature type="modified residue" description="N5-methylglutamine" evidence="7">
    <location>
        <position position="233"/>
    </location>
</feature>
<dbReference type="NCBIfam" id="TIGR00019">
    <property type="entry name" value="prfA"/>
    <property type="match status" value="1"/>
</dbReference>
<dbReference type="Pfam" id="PF03462">
    <property type="entry name" value="PCRF"/>
    <property type="match status" value="1"/>
</dbReference>
<dbReference type="InterPro" id="IPR045853">
    <property type="entry name" value="Pep_chain_release_fac_I_sf"/>
</dbReference>
<feature type="domain" description="Prokaryotic-type class I peptide chain release factors" evidence="10">
    <location>
        <begin position="226"/>
        <end position="242"/>
    </location>
</feature>
<dbReference type="EMBL" id="FOKY01000001">
    <property type="protein sequence ID" value="SFB69880.1"/>
    <property type="molecule type" value="Genomic_DNA"/>
</dbReference>
<dbReference type="FunFam" id="3.30.160.20:FF:000004">
    <property type="entry name" value="Peptide chain release factor 1"/>
    <property type="match status" value="1"/>
</dbReference>
<evidence type="ECO:0000256" key="8">
    <source>
        <dbReference type="NCBIfam" id="TIGR00019"/>
    </source>
</evidence>
<dbReference type="RefSeq" id="WP_092317661.1">
    <property type="nucleotide sequence ID" value="NZ_FOKY01000001.1"/>
</dbReference>
<keyword evidence="5 7" id="KW-0963">Cytoplasm</keyword>
<comment type="subcellular location">
    <subcellularLocation>
        <location evidence="2 7">Cytoplasm</location>
    </subcellularLocation>
</comment>
<evidence type="ECO:0000259" key="10">
    <source>
        <dbReference type="PROSITE" id="PS00745"/>
    </source>
</evidence>
<dbReference type="Pfam" id="PF00472">
    <property type="entry name" value="RF-1"/>
    <property type="match status" value="1"/>
</dbReference>
<dbReference type="OrthoDB" id="9806673at2"/>
<keyword evidence="12" id="KW-1185">Reference proteome</keyword>
<keyword evidence="4 7" id="KW-0488">Methylation</keyword>
<dbReference type="PANTHER" id="PTHR43804">
    <property type="entry name" value="LD18447P"/>
    <property type="match status" value="1"/>
</dbReference>
<dbReference type="InterPro" id="IPR004373">
    <property type="entry name" value="RF-1"/>
</dbReference>
<dbReference type="InterPro" id="IPR050057">
    <property type="entry name" value="Prokaryotic/Mito_RF"/>
</dbReference>
<evidence type="ECO:0000256" key="3">
    <source>
        <dbReference type="ARBA" id="ARBA00010835"/>
    </source>
</evidence>
<dbReference type="STRING" id="34097.SAMN02745150_00309"/>
<dbReference type="GO" id="GO:0016149">
    <property type="term" value="F:translation release factor activity, codon specific"/>
    <property type="evidence" value="ECO:0007669"/>
    <property type="project" value="UniProtKB-UniRule"/>
</dbReference>
<evidence type="ECO:0000256" key="9">
    <source>
        <dbReference type="SAM" id="MobiDB-lite"/>
    </source>
</evidence>
<dbReference type="Proteomes" id="UP000240042">
    <property type="component" value="Unassembled WGS sequence"/>
</dbReference>
<keyword evidence="6 7" id="KW-0648">Protein biosynthesis</keyword>